<name>A0A514ZB26_9LACT</name>
<dbReference type="InterPro" id="IPR011379">
    <property type="entry name" value="MazG-related_GP37"/>
</dbReference>
<dbReference type="EMBL" id="CP041356">
    <property type="protein sequence ID" value="QDK71793.1"/>
    <property type="molecule type" value="Genomic_DNA"/>
</dbReference>
<accession>A0A514ZB26</accession>
<organism evidence="2 3">
    <name type="scientific">Lactococcus protaetiae</name>
    <dbReference type="NCBI Taxonomy" id="2592653"/>
    <lineage>
        <taxon>Bacteria</taxon>
        <taxon>Bacillati</taxon>
        <taxon>Bacillota</taxon>
        <taxon>Bacilli</taxon>
        <taxon>Lactobacillales</taxon>
        <taxon>Streptococcaceae</taxon>
        <taxon>Lactococcus</taxon>
    </lineage>
</organism>
<dbReference type="Pfam" id="PF03819">
    <property type="entry name" value="MazG"/>
    <property type="match status" value="1"/>
</dbReference>
<dbReference type="Gene3D" id="1.10.287.1080">
    <property type="entry name" value="MazG-like"/>
    <property type="match status" value="1"/>
</dbReference>
<dbReference type="RefSeq" id="WP_142767324.1">
    <property type="nucleotide sequence ID" value="NZ_CP041356.1"/>
</dbReference>
<evidence type="ECO:0000313" key="2">
    <source>
        <dbReference type="EMBL" id="QDK71793.1"/>
    </source>
</evidence>
<reference evidence="2 3" key="1">
    <citation type="submission" date="2019-07" db="EMBL/GenBank/DDBJ databases">
        <title>Genome sequencing of KACC 19320.</title>
        <authorList>
            <person name="Heo J."/>
            <person name="Kim S.-J."/>
            <person name="Kim J.-S."/>
            <person name="Hong S.-B."/>
            <person name="Kwon S.-W."/>
        </authorList>
    </citation>
    <scope>NUCLEOTIDE SEQUENCE [LARGE SCALE GENOMIC DNA]</scope>
    <source>
        <strain evidence="2 3">KACC 19320</strain>
    </source>
</reference>
<dbReference type="PIRSF" id="PIRSF006639">
    <property type="entry name" value="UCP006639_pph"/>
    <property type="match status" value="1"/>
</dbReference>
<proteinExistence type="predicted"/>
<dbReference type="CDD" id="cd11541">
    <property type="entry name" value="NTP-PPase_u4"/>
    <property type="match status" value="1"/>
</dbReference>
<dbReference type="InterPro" id="IPR004518">
    <property type="entry name" value="MazG-like_dom"/>
</dbReference>
<dbReference type="OrthoDB" id="350573at2"/>
<evidence type="ECO:0000313" key="3">
    <source>
        <dbReference type="Proteomes" id="UP000315128"/>
    </source>
</evidence>
<keyword evidence="3" id="KW-1185">Reference proteome</keyword>
<sequence>MDLNEYQEAIVKFDMNGDIRNIDKIDFAFLDKVLGLSGESGEVADKVKKIIRDQEGRIRKEDKLALSKELGDVLWYVATTARYLGLSLTDVAGTNLSKLESRLERGKISGQVIIDENFDCRRSSESPS</sequence>
<dbReference type="SUPFAM" id="SSF101386">
    <property type="entry name" value="all-alpha NTP pyrophosphatases"/>
    <property type="match status" value="1"/>
</dbReference>
<dbReference type="KEGG" id="lack:FLP15_12190"/>
<dbReference type="AlphaFoldDB" id="A0A514ZB26"/>
<gene>
    <name evidence="2" type="ORF">FLP15_12190</name>
</gene>
<dbReference type="Proteomes" id="UP000315128">
    <property type="component" value="Chromosome"/>
</dbReference>
<evidence type="ECO:0000259" key="1">
    <source>
        <dbReference type="Pfam" id="PF03819"/>
    </source>
</evidence>
<feature type="domain" description="NTP pyrophosphohydrolase MazG-like" evidence="1">
    <location>
        <begin position="35"/>
        <end position="102"/>
    </location>
</feature>
<protein>
    <recommendedName>
        <fullName evidence="1">NTP pyrophosphohydrolase MazG-like domain-containing protein</fullName>
    </recommendedName>
</protein>